<gene>
    <name evidence="3" type="ORF">ACFSB2_16480</name>
</gene>
<dbReference type="Proteomes" id="UP001597079">
    <property type="component" value="Unassembled WGS sequence"/>
</dbReference>
<evidence type="ECO:0000313" key="4">
    <source>
        <dbReference type="Proteomes" id="UP001597079"/>
    </source>
</evidence>
<name>A0ABW4JIW7_9BACL</name>
<reference evidence="4" key="1">
    <citation type="journal article" date="2019" name="Int. J. Syst. Evol. Microbiol.">
        <title>The Global Catalogue of Microorganisms (GCM) 10K type strain sequencing project: providing services to taxonomists for standard genome sequencing and annotation.</title>
        <authorList>
            <consortium name="The Broad Institute Genomics Platform"/>
            <consortium name="The Broad Institute Genome Sequencing Center for Infectious Disease"/>
            <person name="Wu L."/>
            <person name="Ma J."/>
        </authorList>
    </citation>
    <scope>NUCLEOTIDE SEQUENCE [LARGE SCALE GENOMIC DNA]</scope>
    <source>
        <strain evidence="4">CGMCC 1.12286</strain>
    </source>
</reference>
<feature type="region of interest" description="Disordered" evidence="1">
    <location>
        <begin position="1"/>
        <end position="39"/>
    </location>
</feature>
<feature type="domain" description="NERD" evidence="2">
    <location>
        <begin position="40"/>
        <end position="155"/>
    </location>
</feature>
<dbReference type="InterPro" id="IPR011528">
    <property type="entry name" value="NERD"/>
</dbReference>
<feature type="compositionally biased region" description="Basic and acidic residues" evidence="1">
    <location>
        <begin position="26"/>
        <end position="39"/>
    </location>
</feature>
<organism evidence="3 4">
    <name type="scientific">Alicyclobacillus fodiniaquatilis</name>
    <dbReference type="NCBI Taxonomy" id="1661150"/>
    <lineage>
        <taxon>Bacteria</taxon>
        <taxon>Bacillati</taxon>
        <taxon>Bacillota</taxon>
        <taxon>Bacilli</taxon>
        <taxon>Bacillales</taxon>
        <taxon>Alicyclobacillaceae</taxon>
        <taxon>Alicyclobacillus</taxon>
    </lineage>
</organism>
<evidence type="ECO:0000256" key="1">
    <source>
        <dbReference type="SAM" id="MobiDB-lite"/>
    </source>
</evidence>
<protein>
    <submittedName>
        <fullName evidence="3">Nuclease-related domain-containing protein</fullName>
    </submittedName>
</protein>
<accession>A0ABW4JIW7</accession>
<dbReference type="RefSeq" id="WP_377944201.1">
    <property type="nucleotide sequence ID" value="NZ_JBHUCX010000047.1"/>
</dbReference>
<dbReference type="EMBL" id="JBHUCX010000047">
    <property type="protein sequence ID" value="MFD1676302.1"/>
    <property type="molecule type" value="Genomic_DNA"/>
</dbReference>
<evidence type="ECO:0000259" key="2">
    <source>
        <dbReference type="PROSITE" id="PS50965"/>
    </source>
</evidence>
<sequence length="234" mass="27390">MFEKLAAVLKKSKKTTQDSQTSASKTESKQQPKTIDPKHIGDLGEFKIEVQLRQFSKENRYLNDLLIANPRSKTGYTQIDHVLITPYAVFVIETKNYKGYVKGKREDRNWRVNGKFNMYNPVRQNRTHINALKRLLKDYEDIRFISIVSFTKRCELHIEPELRTVDTDEFVVYDILLTEFIERKLIRLKNEYSRPPLSDADVSHIFQLLGEKNITDSKAREEHVQKASAVQKTN</sequence>
<comment type="caution">
    <text evidence="3">The sequence shown here is derived from an EMBL/GenBank/DDBJ whole genome shotgun (WGS) entry which is preliminary data.</text>
</comment>
<dbReference type="PROSITE" id="PS50965">
    <property type="entry name" value="NERD"/>
    <property type="match status" value="1"/>
</dbReference>
<dbReference type="Pfam" id="PF08378">
    <property type="entry name" value="NERD"/>
    <property type="match status" value="1"/>
</dbReference>
<evidence type="ECO:0000313" key="3">
    <source>
        <dbReference type="EMBL" id="MFD1676302.1"/>
    </source>
</evidence>
<keyword evidence="4" id="KW-1185">Reference proteome</keyword>
<proteinExistence type="predicted"/>